<organism evidence="6 7">
    <name type="scientific">Arsenicicoccus piscis</name>
    <dbReference type="NCBI Taxonomy" id="673954"/>
    <lineage>
        <taxon>Bacteria</taxon>
        <taxon>Bacillati</taxon>
        <taxon>Actinomycetota</taxon>
        <taxon>Actinomycetes</taxon>
        <taxon>Micrococcales</taxon>
        <taxon>Intrasporangiaceae</taxon>
        <taxon>Arsenicicoccus</taxon>
    </lineage>
</organism>
<dbReference type="InterPro" id="IPR009057">
    <property type="entry name" value="Homeodomain-like_sf"/>
</dbReference>
<dbReference type="Pfam" id="PF17754">
    <property type="entry name" value="TetR_C_14"/>
    <property type="match status" value="1"/>
</dbReference>
<evidence type="ECO:0000313" key="6">
    <source>
        <dbReference type="EMBL" id="GMA19435.1"/>
    </source>
</evidence>
<dbReference type="InterPro" id="IPR050109">
    <property type="entry name" value="HTH-type_TetR-like_transc_reg"/>
</dbReference>
<keyword evidence="7" id="KW-1185">Reference proteome</keyword>
<evidence type="ECO:0000259" key="5">
    <source>
        <dbReference type="PROSITE" id="PS50977"/>
    </source>
</evidence>
<feature type="domain" description="HTH tetR-type" evidence="5">
    <location>
        <begin position="4"/>
        <end position="64"/>
    </location>
</feature>
<dbReference type="Proteomes" id="UP001157109">
    <property type="component" value="Unassembled WGS sequence"/>
</dbReference>
<keyword evidence="3" id="KW-0804">Transcription</keyword>
<dbReference type="InterPro" id="IPR041347">
    <property type="entry name" value="MftR_C"/>
</dbReference>
<comment type="caution">
    <text evidence="6">The sequence shown here is derived from an EMBL/GenBank/DDBJ whole genome shotgun (WGS) entry which is preliminary data.</text>
</comment>
<name>A0ABQ6HLX3_9MICO</name>
<evidence type="ECO:0000313" key="7">
    <source>
        <dbReference type="Proteomes" id="UP001157109"/>
    </source>
</evidence>
<protein>
    <recommendedName>
        <fullName evidence="5">HTH tetR-type domain-containing protein</fullName>
    </recommendedName>
</protein>
<dbReference type="PROSITE" id="PS50977">
    <property type="entry name" value="HTH_TETR_2"/>
    <property type="match status" value="1"/>
</dbReference>
<gene>
    <name evidence="6" type="ORF">GCM10025862_14560</name>
</gene>
<proteinExistence type="predicted"/>
<dbReference type="RefSeq" id="WP_059384764.1">
    <property type="nucleotide sequence ID" value="NZ_BSUJ01000001.1"/>
</dbReference>
<keyword evidence="1" id="KW-0805">Transcription regulation</keyword>
<evidence type="ECO:0000256" key="3">
    <source>
        <dbReference type="ARBA" id="ARBA00023163"/>
    </source>
</evidence>
<sequence length="186" mass="19451">MTVPIDRRRLHDIALRLFREFGYDTVSVAQIAEAAGVSRMTFFRHFSSKESVLVEDMFDPAIALAVAAQPASAHPLERVVGGFLAALSEPEAARELSSPQFRDRIQLVAATPSLRGAVWASSAATEQAIREALVSSGASADQARAAAGAVMGAATAILLGWAAEPEPSHVAMALAGGLQSLLGSAR</sequence>
<dbReference type="InterPro" id="IPR001647">
    <property type="entry name" value="HTH_TetR"/>
</dbReference>
<accession>A0ABQ6HLX3</accession>
<dbReference type="PANTHER" id="PTHR30055:SF234">
    <property type="entry name" value="HTH-TYPE TRANSCRIPTIONAL REGULATOR BETI"/>
    <property type="match status" value="1"/>
</dbReference>
<dbReference type="Pfam" id="PF00440">
    <property type="entry name" value="TetR_N"/>
    <property type="match status" value="1"/>
</dbReference>
<evidence type="ECO:0000256" key="1">
    <source>
        <dbReference type="ARBA" id="ARBA00023015"/>
    </source>
</evidence>
<evidence type="ECO:0000256" key="2">
    <source>
        <dbReference type="ARBA" id="ARBA00023125"/>
    </source>
</evidence>
<dbReference type="Gene3D" id="1.10.357.10">
    <property type="entry name" value="Tetracycline Repressor, domain 2"/>
    <property type="match status" value="1"/>
</dbReference>
<feature type="DNA-binding region" description="H-T-H motif" evidence="4">
    <location>
        <begin position="27"/>
        <end position="46"/>
    </location>
</feature>
<dbReference type="PANTHER" id="PTHR30055">
    <property type="entry name" value="HTH-TYPE TRANSCRIPTIONAL REGULATOR RUTR"/>
    <property type="match status" value="1"/>
</dbReference>
<dbReference type="EMBL" id="BSUJ01000001">
    <property type="protein sequence ID" value="GMA19435.1"/>
    <property type="molecule type" value="Genomic_DNA"/>
</dbReference>
<reference evidence="7" key="1">
    <citation type="journal article" date="2019" name="Int. J. Syst. Evol. Microbiol.">
        <title>The Global Catalogue of Microorganisms (GCM) 10K type strain sequencing project: providing services to taxonomists for standard genome sequencing and annotation.</title>
        <authorList>
            <consortium name="The Broad Institute Genomics Platform"/>
            <consortium name="The Broad Institute Genome Sequencing Center for Infectious Disease"/>
            <person name="Wu L."/>
            <person name="Ma J."/>
        </authorList>
    </citation>
    <scope>NUCLEOTIDE SEQUENCE [LARGE SCALE GENOMIC DNA]</scope>
    <source>
        <strain evidence="7">NBRC 105830</strain>
    </source>
</reference>
<keyword evidence="2 4" id="KW-0238">DNA-binding</keyword>
<dbReference type="SUPFAM" id="SSF46689">
    <property type="entry name" value="Homeodomain-like"/>
    <property type="match status" value="1"/>
</dbReference>
<evidence type="ECO:0000256" key="4">
    <source>
        <dbReference type="PROSITE-ProRule" id="PRU00335"/>
    </source>
</evidence>
<dbReference type="PRINTS" id="PR00455">
    <property type="entry name" value="HTHTETR"/>
</dbReference>